<evidence type="ECO:0008006" key="6">
    <source>
        <dbReference type="Google" id="ProtNLM"/>
    </source>
</evidence>
<feature type="repeat" description="PPR" evidence="3">
    <location>
        <begin position="404"/>
        <end position="438"/>
    </location>
</feature>
<dbReference type="Pfam" id="PF20431">
    <property type="entry name" value="E_motif"/>
    <property type="match status" value="1"/>
</dbReference>
<feature type="repeat" description="PPR" evidence="3">
    <location>
        <begin position="202"/>
        <end position="236"/>
    </location>
</feature>
<dbReference type="InterPro" id="IPR046848">
    <property type="entry name" value="E_motif"/>
</dbReference>
<keyword evidence="2" id="KW-0677">Repeat</keyword>
<feature type="repeat" description="PPR" evidence="3">
    <location>
        <begin position="272"/>
        <end position="302"/>
    </location>
</feature>
<accession>A0A9R1W6G2</accession>
<comment type="caution">
    <text evidence="4">The sequence shown here is derived from an EMBL/GenBank/DDBJ whole genome shotgun (WGS) entry which is preliminary data.</text>
</comment>
<dbReference type="Proteomes" id="UP000235145">
    <property type="component" value="Unassembled WGS sequence"/>
</dbReference>
<dbReference type="SUPFAM" id="SSF81901">
    <property type="entry name" value="HCP-like"/>
    <property type="match status" value="1"/>
</dbReference>
<organism evidence="4 5">
    <name type="scientific">Lactuca sativa</name>
    <name type="common">Garden lettuce</name>
    <dbReference type="NCBI Taxonomy" id="4236"/>
    <lineage>
        <taxon>Eukaryota</taxon>
        <taxon>Viridiplantae</taxon>
        <taxon>Streptophyta</taxon>
        <taxon>Embryophyta</taxon>
        <taxon>Tracheophyta</taxon>
        <taxon>Spermatophyta</taxon>
        <taxon>Magnoliopsida</taxon>
        <taxon>eudicotyledons</taxon>
        <taxon>Gunneridae</taxon>
        <taxon>Pentapetalae</taxon>
        <taxon>asterids</taxon>
        <taxon>campanulids</taxon>
        <taxon>Asterales</taxon>
        <taxon>Asteraceae</taxon>
        <taxon>Cichorioideae</taxon>
        <taxon>Cichorieae</taxon>
        <taxon>Lactucinae</taxon>
        <taxon>Lactuca</taxon>
    </lineage>
</organism>
<dbReference type="Pfam" id="PF01535">
    <property type="entry name" value="PPR"/>
    <property type="match status" value="2"/>
</dbReference>
<evidence type="ECO:0000313" key="4">
    <source>
        <dbReference type="EMBL" id="KAJ0220777.1"/>
    </source>
</evidence>
<name>A0A9R1W6G2_LACSA</name>
<evidence type="ECO:0000256" key="2">
    <source>
        <dbReference type="ARBA" id="ARBA00022737"/>
    </source>
</evidence>
<gene>
    <name evidence="4" type="ORF">LSAT_V11C200059370</name>
</gene>
<dbReference type="PANTHER" id="PTHR47926">
    <property type="entry name" value="PENTATRICOPEPTIDE REPEAT-CONTAINING PROTEIN"/>
    <property type="match status" value="1"/>
</dbReference>
<dbReference type="Gramene" id="rna-gnl|WGS:NBSK|LSAT_2X25141_mrna">
    <property type="protein sequence ID" value="cds-PLY62055.1"/>
    <property type="gene ID" value="gene-LSAT_2X25141"/>
</dbReference>
<evidence type="ECO:0000256" key="1">
    <source>
        <dbReference type="ARBA" id="ARBA00006643"/>
    </source>
</evidence>
<dbReference type="InterPro" id="IPR011990">
    <property type="entry name" value="TPR-like_helical_dom_sf"/>
</dbReference>
<dbReference type="PROSITE" id="PS51375">
    <property type="entry name" value="PPR"/>
    <property type="match status" value="4"/>
</dbReference>
<sequence>MEIFAKMENVITPSSSSSSIALTHETDSRNSSIIHKLESCKSFKELKQIHSYIIKTSPTLPHQTQQLVYTTIISICASTSNHVPDITYIHSLFNKLENPTIDLYNIVIRSFSHSNENPLFALLFYSDLLAKGLIGDSFTYPYVLKSCKLSYAFREGEQIHSHVVKNGFVLNLYVVNTLMSFYGACGVMESAQKVFDESPERDLVTWTTLIQGYVKRGCLEKGMQVFYEMCEAGVIADEMTMVILISSCAKLRDINLGIKLHQYIYDNDLNFDVYICNALVDMYLKCGNPTLAINLFNKMPMKNIVSWNSIILGLIQQGKFKIAMNVFKKMQSQKVKPDNITLVGVLNCCANLGTLKQGKWVHSYINKNGIKIDGFIGNALLDMYTKCGDIKKATYVFNNMKHKDVYTYTNMILGFAIHGEGQKALKLFSEMPKIGITPNDVTYLAVLMACAHCGFVKEGLKHFVNMLKVHNIKPQKEHYGCMVDLLGRAGLLSEAEDFIRNMNIEPDGLIYGALLAACGTHKNVEIGKRVMEKVDKMMDKDKDGAFILMSNLYSSENRFRDAFKLRKIMKERKIKKSPGCSSIEVDDVAYEFRKGDKSHQQTKEIYMLLDIMGKHLKNNDQIRI</sequence>
<protein>
    <recommendedName>
        <fullName evidence="6">Pentacotripeptide-repeat region of PRORP domain-containing protein</fullName>
    </recommendedName>
</protein>
<dbReference type="FunFam" id="1.25.40.10:FF:000427">
    <property type="entry name" value="Pentatricopeptide repeat-containing protein chloroplastic"/>
    <property type="match status" value="1"/>
</dbReference>
<dbReference type="InterPro" id="IPR002885">
    <property type="entry name" value="PPR_rpt"/>
</dbReference>
<dbReference type="FunFam" id="1.25.40.10:FF:000333">
    <property type="entry name" value="Pentatricopeptide repeat-containing protein"/>
    <property type="match status" value="1"/>
</dbReference>
<keyword evidence="5" id="KW-1185">Reference proteome</keyword>
<comment type="similarity">
    <text evidence="1">Belongs to the PPR family. PCMP-H subfamily.</text>
</comment>
<proteinExistence type="inferred from homology"/>
<dbReference type="Pfam" id="PF13041">
    <property type="entry name" value="PPR_2"/>
    <property type="match status" value="3"/>
</dbReference>
<feature type="repeat" description="PPR" evidence="3">
    <location>
        <begin position="303"/>
        <end position="337"/>
    </location>
</feature>
<dbReference type="FunFam" id="1.25.40.10:FF:000184">
    <property type="entry name" value="Pentatricopeptide repeat-containing protein, chloroplastic"/>
    <property type="match status" value="1"/>
</dbReference>
<evidence type="ECO:0000256" key="3">
    <source>
        <dbReference type="PROSITE-ProRule" id="PRU00708"/>
    </source>
</evidence>
<dbReference type="PANTHER" id="PTHR47926:SF437">
    <property type="entry name" value="PENTACOTRIPEPTIDE-REPEAT REGION OF PRORP DOMAIN-CONTAINING PROTEIN"/>
    <property type="match status" value="1"/>
</dbReference>
<dbReference type="GO" id="GO:0009451">
    <property type="term" value="P:RNA modification"/>
    <property type="evidence" value="ECO:0007669"/>
    <property type="project" value="InterPro"/>
</dbReference>
<reference evidence="4 5" key="1">
    <citation type="journal article" date="2017" name="Nat. Commun.">
        <title>Genome assembly with in vitro proximity ligation data and whole-genome triplication in lettuce.</title>
        <authorList>
            <person name="Reyes-Chin-Wo S."/>
            <person name="Wang Z."/>
            <person name="Yang X."/>
            <person name="Kozik A."/>
            <person name="Arikit S."/>
            <person name="Song C."/>
            <person name="Xia L."/>
            <person name="Froenicke L."/>
            <person name="Lavelle D.O."/>
            <person name="Truco M.J."/>
            <person name="Xia R."/>
            <person name="Zhu S."/>
            <person name="Xu C."/>
            <person name="Xu H."/>
            <person name="Xu X."/>
            <person name="Cox K."/>
            <person name="Korf I."/>
            <person name="Meyers B.C."/>
            <person name="Michelmore R.W."/>
        </authorList>
    </citation>
    <scope>NUCLEOTIDE SEQUENCE [LARGE SCALE GENOMIC DNA]</scope>
    <source>
        <strain evidence="5">cv. Salinas</strain>
        <tissue evidence="4">Seedlings</tissue>
    </source>
</reference>
<dbReference type="AlphaFoldDB" id="A0A9R1W6G2"/>
<dbReference type="EMBL" id="NBSK02000002">
    <property type="protein sequence ID" value="KAJ0220777.1"/>
    <property type="molecule type" value="Genomic_DNA"/>
</dbReference>
<dbReference type="Gene3D" id="1.25.40.10">
    <property type="entry name" value="Tetratricopeptide repeat domain"/>
    <property type="match status" value="4"/>
</dbReference>
<evidence type="ECO:0000313" key="5">
    <source>
        <dbReference type="Proteomes" id="UP000235145"/>
    </source>
</evidence>
<dbReference type="GO" id="GO:0003723">
    <property type="term" value="F:RNA binding"/>
    <property type="evidence" value="ECO:0007669"/>
    <property type="project" value="InterPro"/>
</dbReference>
<dbReference type="NCBIfam" id="TIGR00756">
    <property type="entry name" value="PPR"/>
    <property type="match status" value="5"/>
</dbReference>
<dbReference type="InterPro" id="IPR046960">
    <property type="entry name" value="PPR_At4g14850-like_plant"/>
</dbReference>